<dbReference type="Gene3D" id="3.20.20.100">
    <property type="entry name" value="NADP-dependent oxidoreductase domain"/>
    <property type="match status" value="1"/>
</dbReference>
<dbReference type="Pfam" id="PF00248">
    <property type="entry name" value="Aldo_ket_red"/>
    <property type="match status" value="1"/>
</dbReference>
<protein>
    <submittedName>
        <fullName evidence="3">2,5-didehydrogluconate reductase</fullName>
    </submittedName>
</protein>
<evidence type="ECO:0000259" key="2">
    <source>
        <dbReference type="Pfam" id="PF00248"/>
    </source>
</evidence>
<keyword evidence="1" id="KW-0560">Oxidoreductase</keyword>
<dbReference type="PIRSF" id="PIRSF000097">
    <property type="entry name" value="AKR"/>
    <property type="match status" value="1"/>
</dbReference>
<dbReference type="InterPro" id="IPR018170">
    <property type="entry name" value="Aldo/ket_reductase_CS"/>
</dbReference>
<dbReference type="PROSITE" id="PS00062">
    <property type="entry name" value="ALDOKETO_REDUCTASE_2"/>
    <property type="match status" value="1"/>
</dbReference>
<dbReference type="CDD" id="cd19071">
    <property type="entry name" value="AKR_AKR1-5-like"/>
    <property type="match status" value="1"/>
</dbReference>
<reference evidence="3" key="2">
    <citation type="journal article" date="2015" name="ISME J.">
        <title>A new class of marine Euryarchaeota group II from the Mediterranean deep chlorophyll maximum.</title>
        <authorList>
            <person name="Martin-Cuadrado A.B."/>
            <person name="Garcia-Heredia I."/>
            <person name="Molto A.G."/>
            <person name="Lopez-Ubeda R."/>
            <person name="Kimes N."/>
            <person name="Lopez-Garcia P."/>
            <person name="Moreira D."/>
            <person name="Rodriguez-Valera F."/>
        </authorList>
    </citation>
    <scope>NUCLEOTIDE SEQUENCE</scope>
</reference>
<reference evidence="3" key="1">
    <citation type="submission" date="2014-11" db="EMBL/GenBank/DDBJ databases">
        <authorList>
            <person name="Zhu J."/>
            <person name="Qi W."/>
            <person name="Song R."/>
        </authorList>
    </citation>
    <scope>NUCLEOTIDE SEQUENCE</scope>
</reference>
<dbReference type="PANTHER" id="PTHR43827">
    <property type="entry name" value="2,5-DIKETO-D-GLUCONIC ACID REDUCTASE"/>
    <property type="match status" value="1"/>
</dbReference>
<accession>A0A1B1T8R2</accession>
<proteinExistence type="predicted"/>
<feature type="domain" description="NADP-dependent oxidoreductase" evidence="2">
    <location>
        <begin position="26"/>
        <end position="269"/>
    </location>
</feature>
<dbReference type="AlphaFoldDB" id="A0A1B1T8R2"/>
<dbReference type="FunFam" id="3.20.20.100:FF:000002">
    <property type="entry name" value="2,5-diketo-D-gluconic acid reductase A"/>
    <property type="match status" value="1"/>
</dbReference>
<evidence type="ECO:0000313" key="3">
    <source>
        <dbReference type="EMBL" id="ANV78666.1"/>
    </source>
</evidence>
<dbReference type="SUPFAM" id="SSF51430">
    <property type="entry name" value="NAD(P)-linked oxidoreductase"/>
    <property type="match status" value="1"/>
</dbReference>
<name>A0A1B1T8R2_9ARCH</name>
<organism evidence="3">
    <name type="scientific">uncultured Poseidoniia archaeon</name>
    <dbReference type="NCBI Taxonomy" id="1697135"/>
    <lineage>
        <taxon>Archaea</taxon>
        <taxon>Methanobacteriati</taxon>
        <taxon>Thermoplasmatota</taxon>
        <taxon>Candidatus Poseidoniia</taxon>
        <taxon>environmental samples</taxon>
    </lineage>
</organism>
<dbReference type="InterPro" id="IPR036812">
    <property type="entry name" value="NAD(P)_OxRdtase_dom_sf"/>
</dbReference>
<dbReference type="InterPro" id="IPR023210">
    <property type="entry name" value="NADP_OxRdtase_dom"/>
</dbReference>
<dbReference type="PRINTS" id="PR00069">
    <property type="entry name" value="ALDKETRDTASE"/>
</dbReference>
<dbReference type="EMBL" id="KP211793">
    <property type="protein sequence ID" value="ANV78666.1"/>
    <property type="molecule type" value="Genomic_DNA"/>
</dbReference>
<dbReference type="GO" id="GO:0016616">
    <property type="term" value="F:oxidoreductase activity, acting on the CH-OH group of donors, NAD or NADP as acceptor"/>
    <property type="evidence" value="ECO:0007669"/>
    <property type="project" value="UniProtKB-ARBA"/>
</dbReference>
<dbReference type="InterPro" id="IPR020471">
    <property type="entry name" value="AKR"/>
</dbReference>
<evidence type="ECO:0000256" key="1">
    <source>
        <dbReference type="ARBA" id="ARBA00023002"/>
    </source>
</evidence>
<dbReference type="PROSITE" id="PS00798">
    <property type="entry name" value="ALDOKETO_REDUCTASE_1"/>
    <property type="match status" value="1"/>
</dbReference>
<sequence>MIDYVPISHRDNQNGTKIFEILMPRFGLGVWQMNDKECKSSILHALDNGYRLIDTATAYGNENAVGEAIRSSKIPRDEIFVVTKLRRVHATGFDETISQCRESLQRLGLDFVDLYLVHAPPENISVRGEVWRAMETCLKLGLTKSIGVSNYGIEHLEAMKEYATILPSVNQIEVHPWLPRLELRKANEKIGAITMGYSPLARGHKVTDPNLASIAQSIGCTPAQAAIKWVYDNGCITIPKSSNPARIIENIDSLNIDISDVIEDFSSLEESYISGWNPTIEP</sequence>
<dbReference type="PANTHER" id="PTHR43827:SF13">
    <property type="entry name" value="ALDO_KETO REDUCTASE FAMILY PROTEIN"/>
    <property type="match status" value="1"/>
</dbReference>